<organism evidence="1 2">
    <name type="scientific">Roseibacillus ishigakijimensis</name>
    <dbReference type="NCBI Taxonomy" id="454146"/>
    <lineage>
        <taxon>Bacteria</taxon>
        <taxon>Pseudomonadati</taxon>
        <taxon>Verrucomicrobiota</taxon>
        <taxon>Verrucomicrobiia</taxon>
        <taxon>Verrucomicrobiales</taxon>
        <taxon>Verrucomicrobiaceae</taxon>
        <taxon>Roseibacillus</taxon>
    </lineage>
</organism>
<dbReference type="RefSeq" id="WP_200392915.1">
    <property type="nucleotide sequence ID" value="NZ_JAENIO010000056.1"/>
</dbReference>
<accession>A0A934RP92</accession>
<dbReference type="EMBL" id="JAENIO010000056">
    <property type="protein sequence ID" value="MBK1835477.1"/>
    <property type="molecule type" value="Genomic_DNA"/>
</dbReference>
<gene>
    <name evidence="1" type="ORF">JIN78_15510</name>
</gene>
<sequence>MLDLRQLALLIAASSLVLSLFHPLTDITRNHKRRLNEIIARSPLAVEE</sequence>
<evidence type="ECO:0000313" key="1">
    <source>
        <dbReference type="EMBL" id="MBK1835477.1"/>
    </source>
</evidence>
<dbReference type="Proteomes" id="UP000604083">
    <property type="component" value="Unassembled WGS sequence"/>
</dbReference>
<name>A0A934RP92_9BACT</name>
<evidence type="ECO:0000313" key="2">
    <source>
        <dbReference type="Proteomes" id="UP000604083"/>
    </source>
</evidence>
<keyword evidence="2" id="KW-1185">Reference proteome</keyword>
<reference evidence="1" key="1">
    <citation type="submission" date="2021-01" db="EMBL/GenBank/DDBJ databases">
        <title>Modified the classification status of verrucomicrobia.</title>
        <authorList>
            <person name="Feng X."/>
        </authorList>
    </citation>
    <scope>NUCLEOTIDE SEQUENCE</scope>
    <source>
        <strain evidence="1">KCTC 12986</strain>
    </source>
</reference>
<comment type="caution">
    <text evidence="1">The sequence shown here is derived from an EMBL/GenBank/DDBJ whole genome shotgun (WGS) entry which is preliminary data.</text>
</comment>
<proteinExistence type="predicted"/>
<protein>
    <submittedName>
        <fullName evidence="1">Uncharacterized protein</fullName>
    </submittedName>
</protein>
<dbReference type="AlphaFoldDB" id="A0A934RP92"/>